<dbReference type="AlphaFoldDB" id="A0A8E2EXJ0"/>
<evidence type="ECO:0000313" key="2">
    <source>
        <dbReference type="EMBL" id="OCL06503.1"/>
    </source>
</evidence>
<proteinExistence type="predicted"/>
<protein>
    <recommendedName>
        <fullName evidence="1">Yippee domain-containing protein</fullName>
    </recommendedName>
</protein>
<reference evidence="2 3" key="1">
    <citation type="journal article" date="2016" name="Nat. Commun.">
        <title>Ectomycorrhizal ecology is imprinted in the genome of the dominant symbiotic fungus Cenococcum geophilum.</title>
        <authorList>
            <consortium name="DOE Joint Genome Institute"/>
            <person name="Peter M."/>
            <person name="Kohler A."/>
            <person name="Ohm R.A."/>
            <person name="Kuo A."/>
            <person name="Krutzmann J."/>
            <person name="Morin E."/>
            <person name="Arend M."/>
            <person name="Barry K.W."/>
            <person name="Binder M."/>
            <person name="Choi C."/>
            <person name="Clum A."/>
            <person name="Copeland A."/>
            <person name="Grisel N."/>
            <person name="Haridas S."/>
            <person name="Kipfer T."/>
            <person name="LaButti K."/>
            <person name="Lindquist E."/>
            <person name="Lipzen A."/>
            <person name="Maire R."/>
            <person name="Meier B."/>
            <person name="Mihaltcheva S."/>
            <person name="Molinier V."/>
            <person name="Murat C."/>
            <person name="Poggeler S."/>
            <person name="Quandt C.A."/>
            <person name="Sperisen C."/>
            <person name="Tritt A."/>
            <person name="Tisserant E."/>
            <person name="Crous P.W."/>
            <person name="Henrissat B."/>
            <person name="Nehls U."/>
            <person name="Egli S."/>
            <person name="Spatafora J.W."/>
            <person name="Grigoriev I.V."/>
            <person name="Martin F.M."/>
        </authorList>
    </citation>
    <scope>NUCLEOTIDE SEQUENCE [LARGE SCALE GENOMIC DNA]</scope>
    <source>
        <strain evidence="2 3">CBS 207.34</strain>
    </source>
</reference>
<evidence type="ECO:0000259" key="1">
    <source>
        <dbReference type="PROSITE" id="PS51792"/>
    </source>
</evidence>
<keyword evidence="3" id="KW-1185">Reference proteome</keyword>
<dbReference type="InterPro" id="IPR034751">
    <property type="entry name" value="Yippee"/>
</dbReference>
<evidence type="ECO:0000313" key="3">
    <source>
        <dbReference type="Proteomes" id="UP000250140"/>
    </source>
</evidence>
<name>A0A8E2EXJ0_9PEZI</name>
<dbReference type="Proteomes" id="UP000250140">
    <property type="component" value="Unassembled WGS sequence"/>
</dbReference>
<dbReference type="PROSITE" id="PS51792">
    <property type="entry name" value="YIPPEE"/>
    <property type="match status" value="1"/>
</dbReference>
<dbReference type="EMBL" id="KV750052">
    <property type="protein sequence ID" value="OCL06503.1"/>
    <property type="molecule type" value="Genomic_DNA"/>
</dbReference>
<dbReference type="PANTHER" id="PTHR13848">
    <property type="entry name" value="PROTEIN YIPPEE-LIKE CG15309-RELATED"/>
    <property type="match status" value="1"/>
</dbReference>
<feature type="non-terminal residue" evidence="2">
    <location>
        <position position="1"/>
    </location>
</feature>
<dbReference type="InterPro" id="IPR039058">
    <property type="entry name" value="Yippee_fam"/>
</dbReference>
<feature type="domain" description="Yippee" evidence="1">
    <location>
        <begin position="1"/>
        <end position="80"/>
    </location>
</feature>
<organism evidence="2 3">
    <name type="scientific">Glonium stellatum</name>
    <dbReference type="NCBI Taxonomy" id="574774"/>
    <lineage>
        <taxon>Eukaryota</taxon>
        <taxon>Fungi</taxon>
        <taxon>Dikarya</taxon>
        <taxon>Ascomycota</taxon>
        <taxon>Pezizomycotina</taxon>
        <taxon>Dothideomycetes</taxon>
        <taxon>Pleosporomycetidae</taxon>
        <taxon>Gloniales</taxon>
        <taxon>Gloniaceae</taxon>
        <taxon>Glonium</taxon>
    </lineage>
</organism>
<accession>A0A8E2EXJ0</accession>
<gene>
    <name evidence="2" type="ORF">AOQ84DRAFT_296887</name>
</gene>
<dbReference type="OrthoDB" id="6407410at2759"/>
<sequence length="86" mass="9558">LKQHFQGDHGKAYLFDTVTGFPLSSSREHTSAISKYIISYINCSRCKTTIGWKYGNVPIISEKYKEGKSLLGVELLVGCLMNVSAK</sequence>